<gene>
    <name evidence="1" type="ORF">LCGC14_1172420</name>
</gene>
<comment type="caution">
    <text evidence="1">The sequence shown here is derived from an EMBL/GenBank/DDBJ whole genome shotgun (WGS) entry which is preliminary data.</text>
</comment>
<organism evidence="1">
    <name type="scientific">marine sediment metagenome</name>
    <dbReference type="NCBI Taxonomy" id="412755"/>
    <lineage>
        <taxon>unclassified sequences</taxon>
        <taxon>metagenomes</taxon>
        <taxon>ecological metagenomes</taxon>
    </lineage>
</organism>
<evidence type="ECO:0000313" key="1">
    <source>
        <dbReference type="EMBL" id="KKM97008.1"/>
    </source>
</evidence>
<dbReference type="AlphaFoldDB" id="A0A0F9LUD3"/>
<dbReference type="EMBL" id="LAZR01005804">
    <property type="protein sequence ID" value="KKM97008.1"/>
    <property type="molecule type" value="Genomic_DNA"/>
</dbReference>
<proteinExistence type="predicted"/>
<reference evidence="1" key="1">
    <citation type="journal article" date="2015" name="Nature">
        <title>Complex archaea that bridge the gap between prokaryotes and eukaryotes.</title>
        <authorList>
            <person name="Spang A."/>
            <person name="Saw J.H."/>
            <person name="Jorgensen S.L."/>
            <person name="Zaremba-Niedzwiedzka K."/>
            <person name="Martijn J."/>
            <person name="Lind A.E."/>
            <person name="van Eijk R."/>
            <person name="Schleper C."/>
            <person name="Guy L."/>
            <person name="Ettema T.J."/>
        </authorList>
    </citation>
    <scope>NUCLEOTIDE SEQUENCE</scope>
</reference>
<sequence length="80" mass="8815">MAVFKSLSGYYIKGRPKAHRLEGITTRQHAGFVLSRLPKDYPLTAPQRRVKEAAKSCGIHTGISRSALVTAMKDCIPGKF</sequence>
<accession>A0A0F9LUD3</accession>
<protein>
    <submittedName>
        <fullName evidence="1">Uncharacterized protein</fullName>
    </submittedName>
</protein>
<name>A0A0F9LUD3_9ZZZZ</name>